<accession>A0ABP8XLX2</accession>
<dbReference type="InterPro" id="IPR000182">
    <property type="entry name" value="GNAT_dom"/>
</dbReference>
<feature type="domain" description="N-acetyltransferase" evidence="1">
    <location>
        <begin position="115"/>
        <end position="252"/>
    </location>
</feature>
<dbReference type="RefSeq" id="WP_345522200.1">
    <property type="nucleotide sequence ID" value="NZ_BAABKM010000002.1"/>
</dbReference>
<protein>
    <recommendedName>
        <fullName evidence="1">N-acetyltransferase domain-containing protein</fullName>
    </recommendedName>
</protein>
<evidence type="ECO:0000313" key="3">
    <source>
        <dbReference type="Proteomes" id="UP001499974"/>
    </source>
</evidence>
<proteinExistence type="predicted"/>
<gene>
    <name evidence="2" type="ORF">GCM10023349_30310</name>
</gene>
<sequence>MDDAGLERVRAHLGTVLATMSARIGALADAGPDWWLGLTGGVSADLNMAFLATSDPDTLAGTVAIVEEAGLDALVMLAGPGRELSPRLTAPWVGVGTSPIMTRDLTTGGADALDPRVRQAGAADAGVLAALIAEAFALPVDDAALMAAAAVTGGVVRAWLLEEGGEVVSAVVTGHLDDGVSLWAMSTPSRLARRGFGRTLLASVLAHARADGATLGMLGATPAGLPLYEATGWRTVEEWEVFTNAESAQFSH</sequence>
<evidence type="ECO:0000259" key="1">
    <source>
        <dbReference type="PROSITE" id="PS51186"/>
    </source>
</evidence>
<dbReference type="Gene3D" id="3.40.630.30">
    <property type="match status" value="1"/>
</dbReference>
<dbReference type="SUPFAM" id="SSF55729">
    <property type="entry name" value="Acyl-CoA N-acyltransferases (Nat)"/>
    <property type="match status" value="1"/>
</dbReference>
<dbReference type="Proteomes" id="UP001499974">
    <property type="component" value="Unassembled WGS sequence"/>
</dbReference>
<dbReference type="EMBL" id="BAABKM010000002">
    <property type="protein sequence ID" value="GAA4709347.1"/>
    <property type="molecule type" value="Genomic_DNA"/>
</dbReference>
<dbReference type="InterPro" id="IPR016181">
    <property type="entry name" value="Acyl_CoA_acyltransferase"/>
</dbReference>
<comment type="caution">
    <text evidence="2">The sequence shown here is derived from an EMBL/GenBank/DDBJ whole genome shotgun (WGS) entry which is preliminary data.</text>
</comment>
<evidence type="ECO:0000313" key="2">
    <source>
        <dbReference type="EMBL" id="GAA4709347.1"/>
    </source>
</evidence>
<organism evidence="2 3">
    <name type="scientific">Nocardioides conyzicola</name>
    <dbReference type="NCBI Taxonomy" id="1651781"/>
    <lineage>
        <taxon>Bacteria</taxon>
        <taxon>Bacillati</taxon>
        <taxon>Actinomycetota</taxon>
        <taxon>Actinomycetes</taxon>
        <taxon>Propionibacteriales</taxon>
        <taxon>Nocardioidaceae</taxon>
        <taxon>Nocardioides</taxon>
    </lineage>
</organism>
<keyword evidence="3" id="KW-1185">Reference proteome</keyword>
<dbReference type="Pfam" id="PF13673">
    <property type="entry name" value="Acetyltransf_10"/>
    <property type="match status" value="1"/>
</dbReference>
<reference evidence="3" key="1">
    <citation type="journal article" date="2019" name="Int. J. Syst. Evol. Microbiol.">
        <title>The Global Catalogue of Microorganisms (GCM) 10K type strain sequencing project: providing services to taxonomists for standard genome sequencing and annotation.</title>
        <authorList>
            <consortium name="The Broad Institute Genomics Platform"/>
            <consortium name="The Broad Institute Genome Sequencing Center for Infectious Disease"/>
            <person name="Wu L."/>
            <person name="Ma J."/>
        </authorList>
    </citation>
    <scope>NUCLEOTIDE SEQUENCE [LARGE SCALE GENOMIC DNA]</scope>
    <source>
        <strain evidence="3">JCM 18531</strain>
    </source>
</reference>
<name>A0ABP8XLX2_9ACTN</name>
<dbReference type="PROSITE" id="PS51186">
    <property type="entry name" value="GNAT"/>
    <property type="match status" value="1"/>
</dbReference>